<gene>
    <name evidence="2" type="ORF">DAPPUDRAFT_238594</name>
</gene>
<sequence>MDCPSFLVQFEVLLMVLSGVQWFCCDSVETCPKMDDQLLISPVESKSIFIALRVVRDRCRSMKVSMNSSHVGFRVFCGDKAPDVGNILVQDLVTMSRRKFMQSLCSLSPVQAVAILNYAAVLEVADPEVEMLV</sequence>
<evidence type="ECO:0000313" key="3">
    <source>
        <dbReference type="Proteomes" id="UP000000305"/>
    </source>
</evidence>
<protein>
    <submittedName>
        <fullName evidence="2">Uncharacterized protein</fullName>
    </submittedName>
</protein>
<evidence type="ECO:0000313" key="2">
    <source>
        <dbReference type="EMBL" id="EFX84354.1"/>
    </source>
</evidence>
<dbReference type="AlphaFoldDB" id="E9G6V7"/>
<organism evidence="2 3">
    <name type="scientific">Daphnia pulex</name>
    <name type="common">Water flea</name>
    <dbReference type="NCBI Taxonomy" id="6669"/>
    <lineage>
        <taxon>Eukaryota</taxon>
        <taxon>Metazoa</taxon>
        <taxon>Ecdysozoa</taxon>
        <taxon>Arthropoda</taxon>
        <taxon>Crustacea</taxon>
        <taxon>Branchiopoda</taxon>
        <taxon>Diplostraca</taxon>
        <taxon>Cladocera</taxon>
        <taxon>Anomopoda</taxon>
        <taxon>Daphniidae</taxon>
        <taxon>Daphnia</taxon>
    </lineage>
</organism>
<name>E9G6V7_DAPPU</name>
<dbReference type="Proteomes" id="UP000000305">
    <property type="component" value="Unassembled WGS sequence"/>
</dbReference>
<proteinExistence type="predicted"/>
<keyword evidence="3" id="KW-1185">Reference proteome</keyword>
<dbReference type="KEGG" id="dpx:DAPPUDRAFT_238594"/>
<feature type="signal peptide" evidence="1">
    <location>
        <begin position="1"/>
        <end position="22"/>
    </location>
</feature>
<dbReference type="EMBL" id="GL732534">
    <property type="protein sequence ID" value="EFX84354.1"/>
    <property type="molecule type" value="Genomic_DNA"/>
</dbReference>
<accession>E9G6V7</accession>
<dbReference type="InParanoid" id="E9G6V7"/>
<dbReference type="HOGENOM" id="CLU_1908773_0_0_1"/>
<keyword evidence="1" id="KW-0732">Signal</keyword>
<evidence type="ECO:0000256" key="1">
    <source>
        <dbReference type="SAM" id="SignalP"/>
    </source>
</evidence>
<feature type="chain" id="PRO_5003240684" evidence="1">
    <location>
        <begin position="23"/>
        <end position="133"/>
    </location>
</feature>
<reference evidence="2 3" key="1">
    <citation type="journal article" date="2011" name="Science">
        <title>The ecoresponsive genome of Daphnia pulex.</title>
        <authorList>
            <person name="Colbourne J.K."/>
            <person name="Pfrender M.E."/>
            <person name="Gilbert D."/>
            <person name="Thomas W.K."/>
            <person name="Tucker A."/>
            <person name="Oakley T.H."/>
            <person name="Tokishita S."/>
            <person name="Aerts A."/>
            <person name="Arnold G.J."/>
            <person name="Basu M.K."/>
            <person name="Bauer D.J."/>
            <person name="Caceres C.E."/>
            <person name="Carmel L."/>
            <person name="Casola C."/>
            <person name="Choi J.H."/>
            <person name="Detter J.C."/>
            <person name="Dong Q."/>
            <person name="Dusheyko S."/>
            <person name="Eads B.D."/>
            <person name="Frohlich T."/>
            <person name="Geiler-Samerotte K.A."/>
            <person name="Gerlach D."/>
            <person name="Hatcher P."/>
            <person name="Jogdeo S."/>
            <person name="Krijgsveld J."/>
            <person name="Kriventseva E.V."/>
            <person name="Kultz D."/>
            <person name="Laforsch C."/>
            <person name="Lindquist E."/>
            <person name="Lopez J."/>
            <person name="Manak J.R."/>
            <person name="Muller J."/>
            <person name="Pangilinan J."/>
            <person name="Patwardhan R.P."/>
            <person name="Pitluck S."/>
            <person name="Pritham E.J."/>
            <person name="Rechtsteiner A."/>
            <person name="Rho M."/>
            <person name="Rogozin I.B."/>
            <person name="Sakarya O."/>
            <person name="Salamov A."/>
            <person name="Schaack S."/>
            <person name="Shapiro H."/>
            <person name="Shiga Y."/>
            <person name="Skalitzky C."/>
            <person name="Smith Z."/>
            <person name="Souvorov A."/>
            <person name="Sung W."/>
            <person name="Tang Z."/>
            <person name="Tsuchiya D."/>
            <person name="Tu H."/>
            <person name="Vos H."/>
            <person name="Wang M."/>
            <person name="Wolf Y.I."/>
            <person name="Yamagata H."/>
            <person name="Yamada T."/>
            <person name="Ye Y."/>
            <person name="Shaw J.R."/>
            <person name="Andrews J."/>
            <person name="Crease T.J."/>
            <person name="Tang H."/>
            <person name="Lucas S.M."/>
            <person name="Robertson H.M."/>
            <person name="Bork P."/>
            <person name="Koonin E.V."/>
            <person name="Zdobnov E.M."/>
            <person name="Grigoriev I.V."/>
            <person name="Lynch M."/>
            <person name="Boore J.L."/>
        </authorList>
    </citation>
    <scope>NUCLEOTIDE SEQUENCE [LARGE SCALE GENOMIC DNA]</scope>
</reference>